<feature type="transmembrane region" description="Helical" evidence="4">
    <location>
        <begin position="14"/>
        <end position="30"/>
    </location>
</feature>
<protein>
    <submittedName>
        <fullName evidence="6">Methyl-accepting chemotaxis protein</fullName>
    </submittedName>
</protein>
<feature type="transmembrane region" description="Helical" evidence="4">
    <location>
        <begin position="136"/>
        <end position="157"/>
    </location>
</feature>
<sequence>MSASLLELHKKNKLMVWLLIGTLLLGIAISDEAIQKTLAIVGIPFCLLCVGLTWRRIAVPHIRYLVSVGLGVISFFFIREGTTFDSLYLLYFAMAIISIYHDYRPIVLSGVLSIGMTVYFGETKEIFASVPTVDLVAYQVVTLAALIAQSILGAKVVKKAEVSAEESAEARTRTEDVLGEVKRSVNVLGDSIHSLQQNAGHTGEISSQVVIAFQEIASGIETQATSVTDISNAILQVSESISTTMEASVSMSEKSKETAELTLLGHSKMEELTHNMNEIDQLVGSTSVVMNEVNEQNEKISSIVTTIQEIANQTNLLSLNASIEAARAGDQGKGFSVVASEIRKLAQHAQDASTDIASILASIQSKIGQATGLVQHGQVIVGAGKDSAASAAQLFSGIQTNAVEAQDQAGHIRELNEGLNAASHTVVQEIATVASFTEQSAASVEEVLASSIEQQRYVEDIVSSISQLQELMTKLDQTVKR</sequence>
<gene>
    <name evidence="6" type="ORF">H8B09_21545</name>
</gene>
<dbReference type="PANTHER" id="PTHR32089">
    <property type="entry name" value="METHYL-ACCEPTING CHEMOTAXIS PROTEIN MCPB"/>
    <property type="match status" value="1"/>
</dbReference>
<evidence type="ECO:0000313" key="6">
    <source>
        <dbReference type="EMBL" id="MBD3921368.1"/>
    </source>
</evidence>
<feature type="transmembrane region" description="Helical" evidence="4">
    <location>
        <begin position="61"/>
        <end position="78"/>
    </location>
</feature>
<dbReference type="EMBL" id="JACXZA010000005">
    <property type="protein sequence ID" value="MBD3921368.1"/>
    <property type="molecule type" value="Genomic_DNA"/>
</dbReference>
<evidence type="ECO:0000256" key="4">
    <source>
        <dbReference type="SAM" id="Phobius"/>
    </source>
</evidence>
<evidence type="ECO:0000313" key="7">
    <source>
        <dbReference type="Proteomes" id="UP000609346"/>
    </source>
</evidence>
<dbReference type="PANTHER" id="PTHR32089:SF112">
    <property type="entry name" value="LYSOZYME-LIKE PROTEIN-RELATED"/>
    <property type="match status" value="1"/>
</dbReference>
<reference evidence="6 7" key="1">
    <citation type="submission" date="2020-09" db="EMBL/GenBank/DDBJ databases">
        <title>Paenibacillus sp. strain PR3 16S rRNA gene Genome sequencing and assembly.</title>
        <authorList>
            <person name="Kim J."/>
        </authorList>
    </citation>
    <scope>NUCLEOTIDE SEQUENCE [LARGE SCALE GENOMIC DNA]</scope>
    <source>
        <strain evidence="6 7">PR3</strain>
    </source>
</reference>
<keyword evidence="4" id="KW-0472">Membrane</keyword>
<feature type="transmembrane region" description="Helical" evidence="4">
    <location>
        <begin position="90"/>
        <end position="116"/>
    </location>
</feature>
<accession>A0ABR8MZI5</accession>
<name>A0ABR8MZI5_9BACL</name>
<dbReference type="InterPro" id="IPR004090">
    <property type="entry name" value="Chemotax_Me-accpt_rcpt"/>
</dbReference>
<dbReference type="Pfam" id="PF00015">
    <property type="entry name" value="MCPsignal"/>
    <property type="match status" value="1"/>
</dbReference>
<keyword evidence="4" id="KW-1133">Transmembrane helix</keyword>
<evidence type="ECO:0000259" key="5">
    <source>
        <dbReference type="PROSITE" id="PS50111"/>
    </source>
</evidence>
<feature type="domain" description="Methyl-accepting transducer" evidence="5">
    <location>
        <begin position="198"/>
        <end position="455"/>
    </location>
</feature>
<evidence type="ECO:0000256" key="3">
    <source>
        <dbReference type="PROSITE-ProRule" id="PRU00284"/>
    </source>
</evidence>
<dbReference type="Gene3D" id="1.10.287.950">
    <property type="entry name" value="Methyl-accepting chemotaxis protein"/>
    <property type="match status" value="1"/>
</dbReference>
<keyword evidence="1 3" id="KW-0807">Transducer</keyword>
<proteinExistence type="inferred from homology"/>
<evidence type="ECO:0000256" key="2">
    <source>
        <dbReference type="ARBA" id="ARBA00029447"/>
    </source>
</evidence>
<dbReference type="InterPro" id="IPR004089">
    <property type="entry name" value="MCPsignal_dom"/>
</dbReference>
<organism evidence="6 7">
    <name type="scientific">Paenibacillus terricola</name>
    <dbReference type="NCBI Taxonomy" id="2763503"/>
    <lineage>
        <taxon>Bacteria</taxon>
        <taxon>Bacillati</taxon>
        <taxon>Bacillota</taxon>
        <taxon>Bacilli</taxon>
        <taxon>Bacillales</taxon>
        <taxon>Paenibacillaceae</taxon>
        <taxon>Paenibacillus</taxon>
    </lineage>
</organism>
<dbReference type="Proteomes" id="UP000609346">
    <property type="component" value="Unassembled WGS sequence"/>
</dbReference>
<keyword evidence="4" id="KW-0812">Transmembrane</keyword>
<keyword evidence="7" id="KW-1185">Reference proteome</keyword>
<dbReference type="PROSITE" id="PS50111">
    <property type="entry name" value="CHEMOTAXIS_TRANSDUC_2"/>
    <property type="match status" value="1"/>
</dbReference>
<dbReference type="RefSeq" id="WP_191205626.1">
    <property type="nucleotide sequence ID" value="NZ_JACXZA010000005.1"/>
</dbReference>
<feature type="transmembrane region" description="Helical" evidence="4">
    <location>
        <begin position="37"/>
        <end position="55"/>
    </location>
</feature>
<dbReference type="PRINTS" id="PR00260">
    <property type="entry name" value="CHEMTRNSDUCR"/>
</dbReference>
<dbReference type="SMART" id="SM00283">
    <property type="entry name" value="MA"/>
    <property type="match status" value="1"/>
</dbReference>
<dbReference type="SUPFAM" id="SSF58104">
    <property type="entry name" value="Methyl-accepting chemotaxis protein (MCP) signaling domain"/>
    <property type="match status" value="1"/>
</dbReference>
<comment type="similarity">
    <text evidence="2">Belongs to the methyl-accepting chemotaxis (MCP) protein family.</text>
</comment>
<evidence type="ECO:0000256" key="1">
    <source>
        <dbReference type="ARBA" id="ARBA00023224"/>
    </source>
</evidence>
<comment type="caution">
    <text evidence="6">The sequence shown here is derived from an EMBL/GenBank/DDBJ whole genome shotgun (WGS) entry which is preliminary data.</text>
</comment>